<dbReference type="Proteomes" id="UP001213623">
    <property type="component" value="Chromosome 4"/>
</dbReference>
<keyword evidence="3" id="KW-1185">Reference proteome</keyword>
<gene>
    <name evidence="2" type="ORF">MNAN1_002263</name>
</gene>
<feature type="chain" id="PRO_5042230850" description="Ankyrin repeats (3 copies)" evidence="1">
    <location>
        <begin position="20"/>
        <end position="147"/>
    </location>
</feature>
<organism evidence="2 3">
    <name type="scientific">Malassezia nana</name>
    <dbReference type="NCBI Taxonomy" id="180528"/>
    <lineage>
        <taxon>Eukaryota</taxon>
        <taxon>Fungi</taxon>
        <taxon>Dikarya</taxon>
        <taxon>Basidiomycota</taxon>
        <taxon>Ustilaginomycotina</taxon>
        <taxon>Malasseziomycetes</taxon>
        <taxon>Malasseziales</taxon>
        <taxon>Malasseziaceae</taxon>
        <taxon>Malassezia</taxon>
    </lineage>
</organism>
<sequence>MSVHLQSLPLTCFLLAAGAKPTMKRDIALHIAAKRGDLHALRLMVERDDILEFQWRSRLRAIAEDLRALDHVRFHGPTKRKLQKALPALGAVPAKRRRLGDRCSLDISLCKSAISAKAWDIVAYLMHTKGLVPDLDTLCMMDANGMP</sequence>
<evidence type="ECO:0000256" key="1">
    <source>
        <dbReference type="SAM" id="SignalP"/>
    </source>
</evidence>
<accession>A0AAF0EJ11</accession>
<protein>
    <recommendedName>
        <fullName evidence="4">Ankyrin repeats (3 copies)</fullName>
    </recommendedName>
</protein>
<dbReference type="EMBL" id="CP119895">
    <property type="protein sequence ID" value="WFD27267.1"/>
    <property type="molecule type" value="Genomic_DNA"/>
</dbReference>
<feature type="signal peptide" evidence="1">
    <location>
        <begin position="1"/>
        <end position="19"/>
    </location>
</feature>
<evidence type="ECO:0008006" key="4">
    <source>
        <dbReference type="Google" id="ProtNLM"/>
    </source>
</evidence>
<proteinExistence type="predicted"/>
<name>A0AAF0EJ11_9BASI</name>
<keyword evidence="1" id="KW-0732">Signal</keyword>
<evidence type="ECO:0000313" key="2">
    <source>
        <dbReference type="EMBL" id="WFD27267.1"/>
    </source>
</evidence>
<dbReference type="AlphaFoldDB" id="A0AAF0EJ11"/>
<reference evidence="2" key="1">
    <citation type="submission" date="2023-03" db="EMBL/GenBank/DDBJ databases">
        <title>Mating type loci evolution in Malassezia.</title>
        <authorList>
            <person name="Coelho M.A."/>
        </authorList>
    </citation>
    <scope>NUCLEOTIDE SEQUENCE</scope>
    <source>
        <strain evidence="2">CBS 9557</strain>
    </source>
</reference>
<evidence type="ECO:0000313" key="3">
    <source>
        <dbReference type="Proteomes" id="UP001213623"/>
    </source>
</evidence>